<comment type="caution">
    <text evidence="2">The sequence shown here is derived from an EMBL/GenBank/DDBJ whole genome shotgun (WGS) entry which is preliminary data.</text>
</comment>
<dbReference type="PANTHER" id="PTHR43319">
    <property type="entry name" value="BETA-LACTAMASE-RELATED"/>
    <property type="match status" value="1"/>
</dbReference>
<proteinExistence type="predicted"/>
<sequence>MPEIGGDTAPGFEGVREAFAANLAGEQEVGAAVGVYLHGRKVVDLWGGTADPETGRLWERDTLQVVFSTTKGVTAACAHLLSQRGELDLDAPVAAYWPEFAANGKDRVPVRWLLTHQAGLPTIDHPITPAEAIAWHPMVTALAAQRPFWEPGTEHGYHAHTYGWLVGEVVRRVTGRSLGTFLAEEIAAPLGLDLWIGLPETERHRVSRIVAAPLDLDALARIDLDALPEPAREVMGAYADPTSLTRRSMSVVTPPLNHDDPDEQAAEMPSTNGICTARALARFYAALIGEVDGHRVLTPDTLAAATAEQVSGTDRVLRVPVRLGTGFGLPTPDAFWYSPTAFGFPGYGGSLGFADPANGLAFGYVMNHIQEGVPDRRAATLLDAVHSAIKAQAR</sequence>
<dbReference type="InterPro" id="IPR052907">
    <property type="entry name" value="Beta-lactamase/esterase"/>
</dbReference>
<accession>A0A243RWA3</accession>
<dbReference type="Proteomes" id="UP000194761">
    <property type="component" value="Unassembled WGS sequence"/>
</dbReference>
<dbReference type="RefSeq" id="WP_086569003.1">
    <property type="nucleotide sequence ID" value="NZ_NGFP01000016.1"/>
</dbReference>
<dbReference type="SUPFAM" id="SSF56601">
    <property type="entry name" value="beta-lactamase/transpeptidase-like"/>
    <property type="match status" value="1"/>
</dbReference>
<feature type="domain" description="Beta-lactamase-related" evidence="1">
    <location>
        <begin position="16"/>
        <end position="383"/>
    </location>
</feature>
<dbReference type="InterPro" id="IPR012338">
    <property type="entry name" value="Beta-lactam/transpept-like"/>
</dbReference>
<dbReference type="InterPro" id="IPR001466">
    <property type="entry name" value="Beta-lactam-related"/>
</dbReference>
<protein>
    <submittedName>
        <fullName evidence="2">Esterase</fullName>
    </submittedName>
</protein>
<dbReference type="AlphaFoldDB" id="A0A243RWA3"/>
<gene>
    <name evidence="2" type="ORF">CA984_05890</name>
</gene>
<organism evidence="2 3">
    <name type="scientific">Streptosporangium minutum</name>
    <dbReference type="NCBI Taxonomy" id="569862"/>
    <lineage>
        <taxon>Bacteria</taxon>
        <taxon>Bacillati</taxon>
        <taxon>Actinomycetota</taxon>
        <taxon>Actinomycetes</taxon>
        <taxon>Streptosporangiales</taxon>
        <taxon>Streptosporangiaceae</taxon>
        <taxon>Streptosporangium</taxon>
    </lineage>
</organism>
<keyword evidence="3" id="KW-1185">Reference proteome</keyword>
<evidence type="ECO:0000313" key="2">
    <source>
        <dbReference type="EMBL" id="OUC98776.1"/>
    </source>
</evidence>
<evidence type="ECO:0000313" key="3">
    <source>
        <dbReference type="Proteomes" id="UP000194761"/>
    </source>
</evidence>
<dbReference type="EMBL" id="NGFP01000016">
    <property type="protein sequence ID" value="OUC98776.1"/>
    <property type="molecule type" value="Genomic_DNA"/>
</dbReference>
<evidence type="ECO:0000259" key="1">
    <source>
        <dbReference type="Pfam" id="PF00144"/>
    </source>
</evidence>
<dbReference type="Gene3D" id="3.40.710.10">
    <property type="entry name" value="DD-peptidase/beta-lactamase superfamily"/>
    <property type="match status" value="1"/>
</dbReference>
<dbReference type="PANTHER" id="PTHR43319:SF3">
    <property type="entry name" value="BETA-LACTAMASE-RELATED DOMAIN-CONTAINING PROTEIN"/>
    <property type="match status" value="1"/>
</dbReference>
<dbReference type="Pfam" id="PF00144">
    <property type="entry name" value="Beta-lactamase"/>
    <property type="match status" value="1"/>
</dbReference>
<reference evidence="2 3" key="1">
    <citation type="submission" date="2017-05" db="EMBL/GenBank/DDBJ databases">
        <title>Biotechnological potential of actinobacteria isolated from South African environments.</title>
        <authorList>
            <person name="Le Roes-Hill M."/>
            <person name="Prins A."/>
            <person name="Durrell K.A."/>
        </authorList>
    </citation>
    <scope>NUCLEOTIDE SEQUENCE [LARGE SCALE GENOMIC DNA]</scope>
    <source>
        <strain evidence="2">M26</strain>
    </source>
</reference>
<name>A0A243RWA3_9ACTN</name>